<keyword evidence="3" id="KW-0238">DNA-binding</keyword>
<dbReference type="Pfam" id="PF03466">
    <property type="entry name" value="LysR_substrate"/>
    <property type="match status" value="1"/>
</dbReference>
<dbReference type="CDD" id="cd05466">
    <property type="entry name" value="PBP2_LTTR_substrate"/>
    <property type="match status" value="1"/>
</dbReference>
<dbReference type="PRINTS" id="PR00039">
    <property type="entry name" value="HTHLYSR"/>
</dbReference>
<dbReference type="AlphaFoldDB" id="A0A0M0G897"/>
<dbReference type="Pfam" id="PF00126">
    <property type="entry name" value="HTH_1"/>
    <property type="match status" value="1"/>
</dbReference>
<evidence type="ECO:0000256" key="3">
    <source>
        <dbReference type="ARBA" id="ARBA00023125"/>
    </source>
</evidence>
<dbReference type="InterPro" id="IPR036388">
    <property type="entry name" value="WH-like_DNA-bd_sf"/>
</dbReference>
<dbReference type="PROSITE" id="PS50931">
    <property type="entry name" value="HTH_LYSR"/>
    <property type="match status" value="1"/>
</dbReference>
<evidence type="ECO:0000313" key="6">
    <source>
        <dbReference type="EMBL" id="KON85656.1"/>
    </source>
</evidence>
<evidence type="ECO:0000256" key="1">
    <source>
        <dbReference type="ARBA" id="ARBA00009437"/>
    </source>
</evidence>
<dbReference type="Gene3D" id="1.10.10.10">
    <property type="entry name" value="Winged helix-like DNA-binding domain superfamily/Winged helix DNA-binding domain"/>
    <property type="match status" value="1"/>
</dbReference>
<feature type="domain" description="HTH lysR-type" evidence="5">
    <location>
        <begin position="1"/>
        <end position="58"/>
    </location>
</feature>
<name>A0A0M0G897_SPOGL</name>
<comment type="caution">
    <text evidence="6">The sequence shown here is derived from an EMBL/GenBank/DDBJ whole genome shotgun (WGS) entry which is preliminary data.</text>
</comment>
<dbReference type="InterPro" id="IPR036390">
    <property type="entry name" value="WH_DNA-bd_sf"/>
</dbReference>
<dbReference type="PANTHER" id="PTHR30126">
    <property type="entry name" value="HTH-TYPE TRANSCRIPTIONAL REGULATOR"/>
    <property type="match status" value="1"/>
</dbReference>
<keyword evidence="7" id="KW-1185">Reference proteome</keyword>
<evidence type="ECO:0000256" key="4">
    <source>
        <dbReference type="ARBA" id="ARBA00023163"/>
    </source>
</evidence>
<dbReference type="Gene3D" id="3.40.190.290">
    <property type="match status" value="1"/>
</dbReference>
<dbReference type="Proteomes" id="UP000037109">
    <property type="component" value="Unassembled WGS sequence"/>
</dbReference>
<organism evidence="6 7">
    <name type="scientific">Sporosarcina globispora</name>
    <name type="common">Bacillus globisporus</name>
    <dbReference type="NCBI Taxonomy" id="1459"/>
    <lineage>
        <taxon>Bacteria</taxon>
        <taxon>Bacillati</taxon>
        <taxon>Bacillota</taxon>
        <taxon>Bacilli</taxon>
        <taxon>Bacillales</taxon>
        <taxon>Caryophanaceae</taxon>
        <taxon>Sporosarcina</taxon>
    </lineage>
</organism>
<dbReference type="STRING" id="1459.AF332_01550"/>
<dbReference type="GO" id="GO:0000976">
    <property type="term" value="F:transcription cis-regulatory region binding"/>
    <property type="evidence" value="ECO:0007669"/>
    <property type="project" value="TreeGrafter"/>
</dbReference>
<keyword evidence="2" id="KW-0805">Transcription regulation</keyword>
<dbReference type="OrthoDB" id="107670at2"/>
<sequence length="286" mass="32737">MDLRILKTFHVVSIYLNFTKAAEVLNYSQPTISQQIKTLEDEIGHTLFNRVGKKMFLSQVGKLLKTHTEKVFSVMEELEHDLKKFEKPFGNLTIAAPEFYCGYYLSHFLGPFIKLHPQVNLKLHCSNTRETLRLVSSNKADIGFIAGKQNQYGIEEILIDEEDLVLVANPAITHNRTVQEILDDCPFITYGMDEIIQGCLREIQCIPKTIVECGSEEAIKQAVISQAGIALLSELIIKDEVERGSLKVLYRFPKRLPTYIIYHENLKDFSNVTAFIDLVIEKWRTV</sequence>
<protein>
    <submittedName>
        <fullName evidence="6">LysR family transcriptional regulator</fullName>
    </submittedName>
</protein>
<dbReference type="FunFam" id="1.10.10.10:FF:000001">
    <property type="entry name" value="LysR family transcriptional regulator"/>
    <property type="match status" value="1"/>
</dbReference>
<gene>
    <name evidence="6" type="ORF">AF332_01550</name>
</gene>
<dbReference type="SUPFAM" id="SSF53850">
    <property type="entry name" value="Periplasmic binding protein-like II"/>
    <property type="match status" value="1"/>
</dbReference>
<dbReference type="SUPFAM" id="SSF46785">
    <property type="entry name" value="Winged helix' DNA-binding domain"/>
    <property type="match status" value="1"/>
</dbReference>
<dbReference type="GO" id="GO:0003700">
    <property type="term" value="F:DNA-binding transcription factor activity"/>
    <property type="evidence" value="ECO:0007669"/>
    <property type="project" value="InterPro"/>
</dbReference>
<keyword evidence="4" id="KW-0804">Transcription</keyword>
<evidence type="ECO:0000259" key="5">
    <source>
        <dbReference type="PROSITE" id="PS50931"/>
    </source>
</evidence>
<proteinExistence type="inferred from homology"/>
<comment type="similarity">
    <text evidence="1">Belongs to the LysR transcriptional regulatory family.</text>
</comment>
<evidence type="ECO:0000256" key="2">
    <source>
        <dbReference type="ARBA" id="ARBA00023015"/>
    </source>
</evidence>
<dbReference type="InterPro" id="IPR000847">
    <property type="entry name" value="LysR_HTH_N"/>
</dbReference>
<dbReference type="PATRIC" id="fig|1459.3.peg.343"/>
<accession>A0A0M0G897</accession>
<dbReference type="EMBL" id="LGUF01000007">
    <property type="protein sequence ID" value="KON85656.1"/>
    <property type="molecule type" value="Genomic_DNA"/>
</dbReference>
<evidence type="ECO:0000313" key="7">
    <source>
        <dbReference type="Proteomes" id="UP000037109"/>
    </source>
</evidence>
<dbReference type="PANTHER" id="PTHR30126:SF40">
    <property type="entry name" value="HTH-TYPE TRANSCRIPTIONAL REGULATOR GLTR"/>
    <property type="match status" value="1"/>
</dbReference>
<dbReference type="InterPro" id="IPR005119">
    <property type="entry name" value="LysR_subst-bd"/>
</dbReference>
<reference evidence="7" key="1">
    <citation type="submission" date="2015-07" db="EMBL/GenBank/DDBJ databases">
        <title>Fjat-10036 dsm4.</title>
        <authorList>
            <person name="Liu B."/>
            <person name="Wang J."/>
            <person name="Zhu Y."/>
            <person name="Liu G."/>
            <person name="Chen Q."/>
            <person name="Chen Z."/>
            <person name="Lan J."/>
            <person name="Che J."/>
            <person name="Ge C."/>
            <person name="Shi H."/>
            <person name="Pan Z."/>
            <person name="Liu X."/>
        </authorList>
    </citation>
    <scope>NUCLEOTIDE SEQUENCE [LARGE SCALE GENOMIC DNA]</scope>
    <source>
        <strain evidence="7">DSM 4</strain>
    </source>
</reference>